<protein>
    <submittedName>
        <fullName evidence="4">Putative inner membrane peptidase</fullName>
    </submittedName>
</protein>
<dbReference type="AlphaFoldDB" id="A0A2X5P9V7"/>
<dbReference type="EMBL" id="LS483499">
    <property type="protein sequence ID" value="SQK75013.1"/>
    <property type="molecule type" value="Genomic_DNA"/>
</dbReference>
<dbReference type="InterPro" id="IPR013703">
    <property type="entry name" value="Peptidase_S49_N_proteobac"/>
</dbReference>
<sequence length="53" mass="5577">MSFIAEYGLFLAKIVTVVVAIIALAVAIVSLSSRKKGGQGQLQLGHPGRITRP</sequence>
<feature type="domain" description="Peptidase S49 N-terminal proteobacteria" evidence="3">
    <location>
        <begin position="3"/>
        <end position="44"/>
    </location>
</feature>
<dbReference type="GO" id="GO:0005886">
    <property type="term" value="C:plasma membrane"/>
    <property type="evidence" value="ECO:0007669"/>
    <property type="project" value="InterPro"/>
</dbReference>
<feature type="region of interest" description="Disordered" evidence="1">
    <location>
        <begin position="34"/>
        <end position="53"/>
    </location>
</feature>
<evidence type="ECO:0000256" key="1">
    <source>
        <dbReference type="SAM" id="MobiDB-lite"/>
    </source>
</evidence>
<keyword evidence="2" id="KW-1133">Transmembrane helix</keyword>
<keyword evidence="2" id="KW-0812">Transmembrane</keyword>
<dbReference type="Pfam" id="PF08496">
    <property type="entry name" value="Peptidase_S49_N"/>
    <property type="match status" value="1"/>
</dbReference>
<reference evidence="4 5" key="1">
    <citation type="submission" date="2018-06" db="EMBL/GenBank/DDBJ databases">
        <authorList>
            <consortium name="Pathogen Informatics"/>
            <person name="Doyle S."/>
        </authorList>
    </citation>
    <scope>NUCLEOTIDE SEQUENCE [LARGE SCALE GENOMIC DNA]</scope>
    <source>
        <strain evidence="4 5">NCTC11468</strain>
    </source>
</reference>
<proteinExistence type="predicted"/>
<evidence type="ECO:0000259" key="3">
    <source>
        <dbReference type="Pfam" id="PF08496"/>
    </source>
</evidence>
<keyword evidence="2" id="KW-0472">Membrane</keyword>
<accession>A0A2X5P9V7</accession>
<evidence type="ECO:0000313" key="5">
    <source>
        <dbReference type="Proteomes" id="UP000248758"/>
    </source>
</evidence>
<dbReference type="GO" id="GO:0004252">
    <property type="term" value="F:serine-type endopeptidase activity"/>
    <property type="evidence" value="ECO:0007669"/>
    <property type="project" value="InterPro"/>
</dbReference>
<evidence type="ECO:0000256" key="2">
    <source>
        <dbReference type="SAM" id="Phobius"/>
    </source>
</evidence>
<evidence type="ECO:0000313" key="4">
    <source>
        <dbReference type="EMBL" id="SQK75013.1"/>
    </source>
</evidence>
<organism evidence="4 5">
    <name type="scientific">Tatumella ptyseos</name>
    <dbReference type="NCBI Taxonomy" id="82987"/>
    <lineage>
        <taxon>Bacteria</taxon>
        <taxon>Pseudomonadati</taxon>
        <taxon>Pseudomonadota</taxon>
        <taxon>Gammaproteobacteria</taxon>
        <taxon>Enterobacterales</taxon>
        <taxon>Erwiniaceae</taxon>
        <taxon>Tatumella</taxon>
    </lineage>
</organism>
<dbReference type="KEGG" id="tpty:NCTC11468_02004"/>
<gene>
    <name evidence="4" type="ORF">NCTC11468_02004</name>
</gene>
<dbReference type="Proteomes" id="UP000248758">
    <property type="component" value="Chromosome 1"/>
</dbReference>
<name>A0A2X5P9V7_9GAMM</name>
<feature type="transmembrane region" description="Helical" evidence="2">
    <location>
        <begin position="12"/>
        <end position="31"/>
    </location>
</feature>